<evidence type="ECO:0000256" key="1">
    <source>
        <dbReference type="SAM" id="MobiDB-lite"/>
    </source>
</evidence>
<dbReference type="Proteomes" id="UP001176961">
    <property type="component" value="Unassembled WGS sequence"/>
</dbReference>
<name>A0AA36H246_CYLNA</name>
<feature type="region of interest" description="Disordered" evidence="1">
    <location>
        <begin position="1"/>
        <end position="30"/>
    </location>
</feature>
<evidence type="ECO:0000313" key="3">
    <source>
        <dbReference type="Proteomes" id="UP001176961"/>
    </source>
</evidence>
<reference evidence="2" key="1">
    <citation type="submission" date="2023-07" db="EMBL/GenBank/DDBJ databases">
        <authorList>
            <consortium name="CYATHOMIX"/>
        </authorList>
    </citation>
    <scope>NUCLEOTIDE SEQUENCE</scope>
    <source>
        <strain evidence="2">N/A</strain>
    </source>
</reference>
<gene>
    <name evidence="2" type="ORF">CYNAS_LOCUS14654</name>
</gene>
<keyword evidence="3" id="KW-1185">Reference proteome</keyword>
<proteinExistence type="predicted"/>
<dbReference type="AlphaFoldDB" id="A0AA36H246"/>
<sequence length="85" mass="9633">MLNAMCTLSDGLSGPSGNRTPRSMSRPDRKLDNACHLHARPLRELPLLLSVRCHGRFMLSPILIFFIFPLKKAKIPLESHFGRFC</sequence>
<dbReference type="EMBL" id="CATQJL010000305">
    <property type="protein sequence ID" value="CAJ0602671.1"/>
    <property type="molecule type" value="Genomic_DNA"/>
</dbReference>
<protein>
    <submittedName>
        <fullName evidence="2">Uncharacterized protein</fullName>
    </submittedName>
</protein>
<accession>A0AA36H246</accession>
<organism evidence="2 3">
    <name type="scientific">Cylicocyclus nassatus</name>
    <name type="common">Nematode worm</name>
    <dbReference type="NCBI Taxonomy" id="53992"/>
    <lineage>
        <taxon>Eukaryota</taxon>
        <taxon>Metazoa</taxon>
        <taxon>Ecdysozoa</taxon>
        <taxon>Nematoda</taxon>
        <taxon>Chromadorea</taxon>
        <taxon>Rhabditida</taxon>
        <taxon>Rhabditina</taxon>
        <taxon>Rhabditomorpha</taxon>
        <taxon>Strongyloidea</taxon>
        <taxon>Strongylidae</taxon>
        <taxon>Cylicocyclus</taxon>
    </lineage>
</organism>
<comment type="caution">
    <text evidence="2">The sequence shown here is derived from an EMBL/GenBank/DDBJ whole genome shotgun (WGS) entry which is preliminary data.</text>
</comment>
<evidence type="ECO:0000313" key="2">
    <source>
        <dbReference type="EMBL" id="CAJ0602671.1"/>
    </source>
</evidence>